<dbReference type="Proteomes" id="UP000599179">
    <property type="component" value="Unassembled WGS sequence"/>
</dbReference>
<proteinExistence type="predicted"/>
<feature type="signal peptide" evidence="1">
    <location>
        <begin position="1"/>
        <end position="32"/>
    </location>
</feature>
<sequence length="319" mass="33574">MLNLIWHNNKKNMKPLYILLILSLLSFGVVNAQVGIGTTNPKTTLHVEGNPTNTTTADGVRAPVLSLGQLDAKIAAYGTDQDGVIIYINDVSAGSTETETANITETGYYHYNASNDVWKAMGATGPQGAMGTPGNDGEDGQDGVGITSTIDNGNGTFTLNFSNGSSFTTPDLTGPQGSDGEGITTLEGLDLFGNPGFTGPGNPGTNPVQMFDAQSNSIMPYYNNQGGPINTLFSANLDTTGQFKLGIHESAFSIGFSGYQAGAPTLYDSNFSPIVFTGDFFLPAPDPGDMGLPYPISKFKFLTIKDSSGQVWLIPAYGY</sequence>
<evidence type="ECO:0000313" key="3">
    <source>
        <dbReference type="Proteomes" id="UP000599179"/>
    </source>
</evidence>
<name>A0ABQ1SPV5_9FLAO</name>
<evidence type="ECO:0000313" key="2">
    <source>
        <dbReference type="EMBL" id="GGE45285.1"/>
    </source>
</evidence>
<protein>
    <recommendedName>
        <fullName evidence="4">Collagen triple helix repeat-containing protein</fullName>
    </recommendedName>
</protein>
<gene>
    <name evidence="2" type="ORF">GCM10010832_26520</name>
</gene>
<keyword evidence="1" id="KW-0732">Signal</keyword>
<feature type="chain" id="PRO_5046499309" description="Collagen triple helix repeat-containing protein" evidence="1">
    <location>
        <begin position="33"/>
        <end position="319"/>
    </location>
</feature>
<dbReference type="EMBL" id="BMGM01000018">
    <property type="protein sequence ID" value="GGE45285.1"/>
    <property type="molecule type" value="Genomic_DNA"/>
</dbReference>
<accession>A0ABQ1SPV5</accession>
<keyword evidence="3" id="KW-1185">Reference proteome</keyword>
<reference evidence="3" key="1">
    <citation type="journal article" date="2019" name="Int. J. Syst. Evol. Microbiol.">
        <title>The Global Catalogue of Microorganisms (GCM) 10K type strain sequencing project: providing services to taxonomists for standard genome sequencing and annotation.</title>
        <authorList>
            <consortium name="The Broad Institute Genomics Platform"/>
            <consortium name="The Broad Institute Genome Sequencing Center for Infectious Disease"/>
            <person name="Wu L."/>
            <person name="Ma J."/>
        </authorList>
    </citation>
    <scope>NUCLEOTIDE SEQUENCE [LARGE SCALE GENOMIC DNA]</scope>
    <source>
        <strain evidence="3">CGMCC 1.12931</strain>
    </source>
</reference>
<evidence type="ECO:0000256" key="1">
    <source>
        <dbReference type="SAM" id="SignalP"/>
    </source>
</evidence>
<organism evidence="2 3">
    <name type="scientific">Psychroflexus planctonicus</name>
    <dbReference type="NCBI Taxonomy" id="1526575"/>
    <lineage>
        <taxon>Bacteria</taxon>
        <taxon>Pseudomonadati</taxon>
        <taxon>Bacteroidota</taxon>
        <taxon>Flavobacteriia</taxon>
        <taxon>Flavobacteriales</taxon>
        <taxon>Flavobacteriaceae</taxon>
        <taxon>Psychroflexus</taxon>
    </lineage>
</organism>
<comment type="caution">
    <text evidence="2">The sequence shown here is derived from an EMBL/GenBank/DDBJ whole genome shotgun (WGS) entry which is preliminary data.</text>
</comment>
<evidence type="ECO:0008006" key="4">
    <source>
        <dbReference type="Google" id="ProtNLM"/>
    </source>
</evidence>